<dbReference type="AlphaFoldDB" id="A0A3Q2Z318"/>
<dbReference type="GO" id="GO:0140571">
    <property type="term" value="F:transmembrane ascorbate ferrireductase activity"/>
    <property type="evidence" value="ECO:0007669"/>
    <property type="project" value="UniProtKB-EC"/>
</dbReference>
<feature type="transmembrane region" description="Helical" evidence="24">
    <location>
        <begin position="182"/>
        <end position="204"/>
    </location>
</feature>
<comment type="function">
    <text evidence="22">Transmembrane reductase that uses ascorbate as an electron donor in the cytoplasm and transfers electrons across membranes to reduce iron cations Fe(3+) into Fe(2+) in the lumen of the late endosome and lysosome. Reduced iron can then be extruded from the late endosome and lysosome to the cytoplasm by divalent metal-specific transporters. It is therefore most probably involved in endosomal and lysosomal cellular iron homeostasis.</text>
</comment>
<dbReference type="GeneTree" id="ENSGT00950000183197"/>
<reference evidence="26" key="1">
    <citation type="submission" date="2025-08" db="UniProtKB">
        <authorList>
            <consortium name="Ensembl"/>
        </authorList>
    </citation>
    <scope>IDENTIFICATION</scope>
</reference>
<keyword evidence="13" id="KW-0560">Oxidoreductase</keyword>
<keyword evidence="11" id="KW-0249">Electron transport</keyword>
<evidence type="ECO:0000256" key="21">
    <source>
        <dbReference type="ARBA" id="ARBA00042571"/>
    </source>
</evidence>
<dbReference type="Pfam" id="PF03188">
    <property type="entry name" value="Cytochrom_B561"/>
    <property type="match status" value="1"/>
</dbReference>
<evidence type="ECO:0000256" key="18">
    <source>
        <dbReference type="ARBA" id="ARBA00024225"/>
    </source>
</evidence>
<feature type="transmembrane region" description="Helical" evidence="24">
    <location>
        <begin position="34"/>
        <end position="56"/>
    </location>
</feature>
<sequence>MDQRQSIGRATVVQSNRGGGGVGRFTMGASASFYMSWCVCINVGLLCVVMVVFWNWRWRGGFAWDGSEAQFSWHPVLMISGLLVLYGFAAVLFRVPWGWSQKKIAWKLVHAGLMLAALVLATVGLYAVFNVHSTLNIPSMYSLHSWVGMSAVVTFAWQWFLGLVGFLLPCSAQRLSHYLKGIHVCFFFCFLVFVSDGVSANAYSSLPAEALFANMLGILIVAFSSLVFGILSKADWRRPNANTNDEAAPVRRIFSSNYPPQPPSVPCPPP</sequence>
<protein>
    <recommendedName>
        <fullName evidence="19">Lysosomal membrane ascorbate-dependent ferrireductase CYB561A3</fullName>
        <ecNumber evidence="18">7.2.1.3</ecNumber>
    </recommendedName>
    <alternativeName>
        <fullName evidence="21">Cytochrome b ascorbate-dependent protein 3</fullName>
    </alternativeName>
    <alternativeName>
        <fullName evidence="20">Lysosomal cytochrome b</fullName>
    </alternativeName>
</protein>
<keyword evidence="8" id="KW-0479">Metal-binding</keyword>
<reference evidence="26" key="2">
    <citation type="submission" date="2025-09" db="UniProtKB">
        <authorList>
            <consortium name="Ensembl"/>
        </authorList>
    </citation>
    <scope>IDENTIFICATION</scope>
</reference>
<keyword evidence="27" id="KW-1185">Reference proteome</keyword>
<evidence type="ECO:0000256" key="3">
    <source>
        <dbReference type="ARBA" id="ARBA00004155"/>
    </source>
</evidence>
<evidence type="ECO:0000259" key="25">
    <source>
        <dbReference type="PROSITE" id="PS50939"/>
    </source>
</evidence>
<feature type="transmembrane region" description="Helical" evidence="24">
    <location>
        <begin position="210"/>
        <end position="231"/>
    </location>
</feature>
<keyword evidence="15 24" id="KW-0472">Membrane</keyword>
<dbReference type="PROSITE" id="PS50939">
    <property type="entry name" value="CYTOCHROME_B561"/>
    <property type="match status" value="1"/>
</dbReference>
<dbReference type="GO" id="GO:0046872">
    <property type="term" value="F:metal ion binding"/>
    <property type="evidence" value="ECO:0007669"/>
    <property type="project" value="UniProtKB-KW"/>
</dbReference>
<evidence type="ECO:0000256" key="4">
    <source>
        <dbReference type="ARBA" id="ARBA00011738"/>
    </source>
</evidence>
<dbReference type="PANTHER" id="PTHR10106:SF38">
    <property type="entry name" value="LYSOSOMAL MEMBRANE ASCORBATE-DEPENDENT FERRIREDUCTASE CYB561A3"/>
    <property type="match status" value="1"/>
</dbReference>
<evidence type="ECO:0000313" key="27">
    <source>
        <dbReference type="Proteomes" id="UP000264820"/>
    </source>
</evidence>
<dbReference type="Gene3D" id="1.20.120.1770">
    <property type="match status" value="1"/>
</dbReference>
<proteinExistence type="predicted"/>
<dbReference type="EC" id="7.2.1.3" evidence="18"/>
<evidence type="ECO:0000256" key="24">
    <source>
        <dbReference type="SAM" id="Phobius"/>
    </source>
</evidence>
<keyword evidence="14" id="KW-0408">Iron</keyword>
<evidence type="ECO:0000256" key="17">
    <source>
        <dbReference type="ARBA" id="ARBA00023228"/>
    </source>
</evidence>
<dbReference type="InterPro" id="IPR043205">
    <property type="entry name" value="CYB561/CYBRD1-like"/>
</dbReference>
<keyword evidence="9" id="KW-0967">Endosome</keyword>
<evidence type="ECO:0000313" key="26">
    <source>
        <dbReference type="Ensembl" id="ENSHCOP00000026100.1"/>
    </source>
</evidence>
<dbReference type="Ensembl" id="ENSHCOT00000020906.1">
    <property type="protein sequence ID" value="ENSHCOP00000026100.1"/>
    <property type="gene ID" value="ENSHCOG00000016744.1"/>
</dbReference>
<keyword evidence="10" id="KW-1278">Translocase</keyword>
<evidence type="ECO:0000256" key="1">
    <source>
        <dbReference type="ARBA" id="ARBA00001970"/>
    </source>
</evidence>
<keyword evidence="6" id="KW-0349">Heme</keyword>
<evidence type="ECO:0000256" key="7">
    <source>
        <dbReference type="ARBA" id="ARBA00022692"/>
    </source>
</evidence>
<comment type="subcellular location">
    <subcellularLocation>
        <location evidence="2">Late endosome membrane</location>
        <topology evidence="2">Multi-pass membrane protein</topology>
    </subcellularLocation>
    <subcellularLocation>
        <location evidence="3">Lysosome membrane</location>
        <topology evidence="3">Multi-pass membrane protein</topology>
    </subcellularLocation>
</comment>
<evidence type="ECO:0000256" key="13">
    <source>
        <dbReference type="ARBA" id="ARBA00023002"/>
    </source>
</evidence>
<evidence type="ECO:0000256" key="23">
    <source>
        <dbReference type="ARBA" id="ARBA00048457"/>
    </source>
</evidence>
<keyword evidence="7 24" id="KW-0812">Transmembrane</keyword>
<name>A0A3Q2Z318_HIPCM</name>
<keyword evidence="17" id="KW-0458">Lysosome</keyword>
<evidence type="ECO:0000256" key="8">
    <source>
        <dbReference type="ARBA" id="ARBA00022723"/>
    </source>
</evidence>
<organism evidence="26 27">
    <name type="scientific">Hippocampus comes</name>
    <name type="common">Tiger tail seahorse</name>
    <dbReference type="NCBI Taxonomy" id="109280"/>
    <lineage>
        <taxon>Eukaryota</taxon>
        <taxon>Metazoa</taxon>
        <taxon>Chordata</taxon>
        <taxon>Craniata</taxon>
        <taxon>Vertebrata</taxon>
        <taxon>Euteleostomi</taxon>
        <taxon>Actinopterygii</taxon>
        <taxon>Neopterygii</taxon>
        <taxon>Teleostei</taxon>
        <taxon>Neoteleostei</taxon>
        <taxon>Acanthomorphata</taxon>
        <taxon>Syngnathiaria</taxon>
        <taxon>Syngnathiformes</taxon>
        <taxon>Syngnathoidei</taxon>
        <taxon>Syngnathidae</taxon>
        <taxon>Hippocampus</taxon>
    </lineage>
</organism>
<comment type="subunit">
    <text evidence="4">Homodimer.</text>
</comment>
<keyword evidence="12 24" id="KW-1133">Transmembrane helix</keyword>
<evidence type="ECO:0000256" key="20">
    <source>
        <dbReference type="ARBA" id="ARBA00042550"/>
    </source>
</evidence>
<evidence type="ECO:0000256" key="12">
    <source>
        <dbReference type="ARBA" id="ARBA00022989"/>
    </source>
</evidence>
<dbReference type="GO" id="GO:0005765">
    <property type="term" value="C:lysosomal membrane"/>
    <property type="evidence" value="ECO:0007669"/>
    <property type="project" value="UniProtKB-SubCell"/>
</dbReference>
<comment type="cofactor">
    <cofactor evidence="1">
        <name>heme b</name>
        <dbReference type="ChEBI" id="CHEBI:60344"/>
    </cofactor>
</comment>
<dbReference type="Proteomes" id="UP000264820">
    <property type="component" value="Unplaced"/>
</dbReference>
<dbReference type="PANTHER" id="PTHR10106">
    <property type="entry name" value="CYTOCHROME B561-RELATED"/>
    <property type="match status" value="1"/>
</dbReference>
<evidence type="ECO:0000256" key="6">
    <source>
        <dbReference type="ARBA" id="ARBA00022617"/>
    </source>
</evidence>
<feature type="transmembrane region" description="Helical" evidence="24">
    <location>
        <begin position="149"/>
        <end position="170"/>
    </location>
</feature>
<evidence type="ECO:0000256" key="19">
    <source>
        <dbReference type="ARBA" id="ARBA00040498"/>
    </source>
</evidence>
<comment type="catalytic activity">
    <reaction evidence="23">
        <text>Fe(3+)(out) + L-ascorbate(in) = monodehydro-L-ascorbate radical(in) + Fe(2+)(out) + H(+)</text>
        <dbReference type="Rhea" id="RHEA:30403"/>
        <dbReference type="ChEBI" id="CHEBI:15378"/>
        <dbReference type="ChEBI" id="CHEBI:29033"/>
        <dbReference type="ChEBI" id="CHEBI:29034"/>
        <dbReference type="ChEBI" id="CHEBI:38290"/>
        <dbReference type="ChEBI" id="CHEBI:59513"/>
        <dbReference type="EC" id="7.2.1.3"/>
    </reaction>
    <physiologicalReaction direction="left-to-right" evidence="23">
        <dbReference type="Rhea" id="RHEA:30404"/>
    </physiologicalReaction>
</comment>
<feature type="transmembrane region" description="Helical" evidence="24">
    <location>
        <begin position="108"/>
        <end position="129"/>
    </location>
</feature>
<evidence type="ECO:0000256" key="16">
    <source>
        <dbReference type="ARBA" id="ARBA00023180"/>
    </source>
</evidence>
<evidence type="ECO:0000256" key="15">
    <source>
        <dbReference type="ARBA" id="ARBA00023136"/>
    </source>
</evidence>
<dbReference type="GO" id="GO:0031902">
    <property type="term" value="C:late endosome membrane"/>
    <property type="evidence" value="ECO:0007669"/>
    <property type="project" value="UniProtKB-SubCell"/>
</dbReference>
<evidence type="ECO:0000256" key="9">
    <source>
        <dbReference type="ARBA" id="ARBA00022753"/>
    </source>
</evidence>
<evidence type="ECO:0000256" key="5">
    <source>
        <dbReference type="ARBA" id="ARBA00022448"/>
    </source>
</evidence>
<feature type="transmembrane region" description="Helical" evidence="24">
    <location>
        <begin position="76"/>
        <end position="96"/>
    </location>
</feature>
<keyword evidence="5" id="KW-0813">Transport</keyword>
<dbReference type="InterPro" id="IPR006593">
    <property type="entry name" value="Cyt_b561/ferric_Rdtase_TM"/>
</dbReference>
<evidence type="ECO:0000256" key="2">
    <source>
        <dbReference type="ARBA" id="ARBA00004107"/>
    </source>
</evidence>
<feature type="domain" description="Cytochrome b561" evidence="25">
    <location>
        <begin position="39"/>
        <end position="237"/>
    </location>
</feature>
<evidence type="ECO:0000256" key="10">
    <source>
        <dbReference type="ARBA" id="ARBA00022967"/>
    </source>
</evidence>
<evidence type="ECO:0000256" key="11">
    <source>
        <dbReference type="ARBA" id="ARBA00022982"/>
    </source>
</evidence>
<dbReference type="FunFam" id="1.20.120.1770:FF:000001">
    <property type="entry name" value="Cytochrome b reductase 1"/>
    <property type="match status" value="1"/>
</dbReference>
<accession>A0A3Q2Z318</accession>
<evidence type="ECO:0000256" key="22">
    <source>
        <dbReference type="ARBA" id="ARBA00046132"/>
    </source>
</evidence>
<dbReference type="SMART" id="SM00665">
    <property type="entry name" value="B561"/>
    <property type="match status" value="1"/>
</dbReference>
<keyword evidence="16" id="KW-0325">Glycoprotein</keyword>
<evidence type="ECO:0000256" key="14">
    <source>
        <dbReference type="ARBA" id="ARBA00023004"/>
    </source>
</evidence>